<evidence type="ECO:0000313" key="2">
    <source>
        <dbReference type="Proteomes" id="UP000077748"/>
    </source>
</evidence>
<dbReference type="EMBL" id="CP015878">
    <property type="protein sequence ID" value="ANI16228.1"/>
    <property type="molecule type" value="Genomic_DNA"/>
</dbReference>
<organism evidence="1 2">
    <name type="scientific">Pseudomonas citronellolis</name>
    <dbReference type="NCBI Taxonomy" id="53408"/>
    <lineage>
        <taxon>Bacteria</taxon>
        <taxon>Pseudomonadati</taxon>
        <taxon>Pseudomonadota</taxon>
        <taxon>Gammaproteobacteria</taxon>
        <taxon>Pseudomonadales</taxon>
        <taxon>Pseudomonadaceae</taxon>
        <taxon>Pseudomonas</taxon>
    </lineage>
</organism>
<dbReference type="PANTHER" id="PTHR33055">
    <property type="entry name" value="TRANSPOSASE FOR INSERTION SEQUENCE ELEMENT IS1111A"/>
    <property type="match status" value="1"/>
</dbReference>
<dbReference type="InterPro" id="IPR047650">
    <property type="entry name" value="Transpos_IS110"/>
</dbReference>
<dbReference type="AlphaFoldDB" id="A0A1A9KFD4"/>
<protein>
    <recommendedName>
        <fullName evidence="3">Transposase IS116/IS110/IS902 family protein</fullName>
    </recommendedName>
</protein>
<evidence type="ECO:0000313" key="1">
    <source>
        <dbReference type="EMBL" id="ANI16228.1"/>
    </source>
</evidence>
<evidence type="ECO:0008006" key="3">
    <source>
        <dbReference type="Google" id="ProtNLM"/>
    </source>
</evidence>
<sequence>MGNLLGGAEPAYWMSGHELCAGGCVHVLEQRRVDIAGVDRVDAQALLGISKRGDKNLRRLLVQCARSYLQRVDRHQGALADWVRSLRERRHSNVVACALANKLARIVWAIAANHSEFEARPSVCSA</sequence>
<proteinExistence type="predicted"/>
<gene>
    <name evidence="1" type="ORF">A9C11_20615</name>
</gene>
<dbReference type="Proteomes" id="UP000077748">
    <property type="component" value="Chromosome"/>
</dbReference>
<reference evidence="1 2" key="1">
    <citation type="submission" date="2016-05" db="EMBL/GenBank/DDBJ databases">
        <title>Genome Sequence of Pseudomonas citronellolis Strain SJTE-3, an Estrogens and Persistent Organic Pollutants degradation strain.</title>
        <authorList>
            <person name="Liang R."/>
        </authorList>
    </citation>
    <scope>NUCLEOTIDE SEQUENCE [LARGE SCALE GENOMIC DNA]</scope>
    <source>
        <strain evidence="1 2">SJTE-3</strain>
    </source>
</reference>
<dbReference type="PANTHER" id="PTHR33055:SF3">
    <property type="entry name" value="PUTATIVE TRANSPOSASE FOR IS117-RELATED"/>
    <property type="match status" value="1"/>
</dbReference>
<name>A0A1A9KFD4_9PSED</name>
<accession>A0A1A9KFD4</accession>